<comment type="subunit">
    <text evidence="2">Homotetramer.</text>
</comment>
<name>A0A2H3NM04_9BACT</name>
<dbReference type="EMBL" id="PDEP01000005">
    <property type="protein sequence ID" value="PEN07648.1"/>
    <property type="molecule type" value="Genomic_DNA"/>
</dbReference>
<dbReference type="Gene3D" id="2.40.50.140">
    <property type="entry name" value="Nucleic acid-binding proteins"/>
    <property type="match status" value="1"/>
</dbReference>
<sequence>MARGVNKVVLVGRLGQDPELKYTNSGTAVCTFSVATNDSYTNRDGERVDTTEWHNIVVWGRLAEICDEYIDKGQQVYLEGQLQTRSWEDRDGNKRYRTEVKAQDVVFLGGSGTGGSSTQSKQRSEAVHEPMDEDEYASSEKVPAPDEPNGAPPF</sequence>
<comment type="caution">
    <text evidence="5">The sequence shown here is derived from an EMBL/GenBank/DDBJ whole genome shotgun (WGS) entry which is preliminary data.</text>
</comment>
<dbReference type="NCBIfam" id="TIGR00621">
    <property type="entry name" value="ssb"/>
    <property type="match status" value="1"/>
</dbReference>
<accession>A0A2H3NM04</accession>
<dbReference type="SUPFAM" id="SSF50249">
    <property type="entry name" value="Nucleic acid-binding proteins"/>
    <property type="match status" value="1"/>
</dbReference>
<dbReference type="PIRSF" id="PIRSF002070">
    <property type="entry name" value="SSB"/>
    <property type="match status" value="1"/>
</dbReference>
<dbReference type="Proteomes" id="UP000221024">
    <property type="component" value="Unassembled WGS sequence"/>
</dbReference>
<reference evidence="5 6" key="1">
    <citation type="submission" date="2017-10" db="EMBL/GenBank/DDBJ databases">
        <title>Draft genome of Longimonas halophila.</title>
        <authorList>
            <person name="Goh K.M."/>
            <person name="Shamsir M.S."/>
            <person name="Lim S.W."/>
        </authorList>
    </citation>
    <scope>NUCLEOTIDE SEQUENCE [LARGE SCALE GENOMIC DNA]</scope>
    <source>
        <strain evidence="5 6">KCTC 42399</strain>
    </source>
</reference>
<dbReference type="GO" id="GO:0009295">
    <property type="term" value="C:nucleoid"/>
    <property type="evidence" value="ECO:0007669"/>
    <property type="project" value="TreeGrafter"/>
</dbReference>
<dbReference type="HAMAP" id="MF_00984">
    <property type="entry name" value="SSB"/>
    <property type="match status" value="1"/>
</dbReference>
<organism evidence="5 6">
    <name type="scientific">Longimonas halophila</name>
    <dbReference type="NCBI Taxonomy" id="1469170"/>
    <lineage>
        <taxon>Bacteria</taxon>
        <taxon>Pseudomonadati</taxon>
        <taxon>Rhodothermota</taxon>
        <taxon>Rhodothermia</taxon>
        <taxon>Rhodothermales</taxon>
        <taxon>Salisaetaceae</taxon>
        <taxon>Longimonas</taxon>
    </lineage>
</organism>
<proteinExistence type="inferred from homology"/>
<evidence type="ECO:0000256" key="2">
    <source>
        <dbReference type="HAMAP-Rule" id="MF_00984"/>
    </source>
</evidence>
<comment type="caution">
    <text evidence="2">Lacks conserved residue(s) required for the propagation of feature annotation.</text>
</comment>
<dbReference type="InterPro" id="IPR011344">
    <property type="entry name" value="ssDNA-bd"/>
</dbReference>
<evidence type="ECO:0000256" key="1">
    <source>
        <dbReference type="ARBA" id="ARBA00023125"/>
    </source>
</evidence>
<evidence type="ECO:0000256" key="3">
    <source>
        <dbReference type="PIRNR" id="PIRNR002070"/>
    </source>
</evidence>
<protein>
    <recommendedName>
        <fullName evidence="2 3">Single-stranded DNA-binding protein</fullName>
        <shortName evidence="2">SSB</shortName>
    </recommendedName>
</protein>
<evidence type="ECO:0000313" key="6">
    <source>
        <dbReference type="Proteomes" id="UP000221024"/>
    </source>
</evidence>
<dbReference type="AlphaFoldDB" id="A0A2H3NM04"/>
<dbReference type="GO" id="GO:0006260">
    <property type="term" value="P:DNA replication"/>
    <property type="evidence" value="ECO:0007669"/>
    <property type="project" value="InterPro"/>
</dbReference>
<dbReference type="GO" id="GO:0003697">
    <property type="term" value="F:single-stranded DNA binding"/>
    <property type="evidence" value="ECO:0007669"/>
    <property type="project" value="UniProtKB-UniRule"/>
</dbReference>
<gene>
    <name evidence="5" type="ORF">CRI93_06605</name>
</gene>
<feature type="region of interest" description="Disordered" evidence="4">
    <location>
        <begin position="107"/>
        <end position="154"/>
    </location>
</feature>
<dbReference type="PANTHER" id="PTHR10302">
    <property type="entry name" value="SINGLE-STRANDED DNA-BINDING PROTEIN"/>
    <property type="match status" value="1"/>
</dbReference>
<evidence type="ECO:0000313" key="5">
    <source>
        <dbReference type="EMBL" id="PEN07648.1"/>
    </source>
</evidence>
<keyword evidence="1 2" id="KW-0238">DNA-binding</keyword>
<dbReference type="OrthoDB" id="9809878at2"/>
<dbReference type="InterPro" id="IPR000424">
    <property type="entry name" value="Primosome_PriB/ssb"/>
</dbReference>
<dbReference type="PROSITE" id="PS50935">
    <property type="entry name" value="SSB"/>
    <property type="match status" value="1"/>
</dbReference>
<evidence type="ECO:0000256" key="4">
    <source>
        <dbReference type="SAM" id="MobiDB-lite"/>
    </source>
</evidence>
<dbReference type="CDD" id="cd04496">
    <property type="entry name" value="SSB_OBF"/>
    <property type="match status" value="1"/>
</dbReference>
<dbReference type="PANTHER" id="PTHR10302:SF27">
    <property type="entry name" value="SINGLE-STRANDED DNA-BINDING PROTEIN"/>
    <property type="match status" value="1"/>
</dbReference>
<dbReference type="Pfam" id="PF00436">
    <property type="entry name" value="SSB"/>
    <property type="match status" value="1"/>
</dbReference>
<keyword evidence="6" id="KW-1185">Reference proteome</keyword>
<dbReference type="InterPro" id="IPR012340">
    <property type="entry name" value="NA-bd_OB-fold"/>
</dbReference>